<dbReference type="AlphaFoldDB" id="A0AAV3Q311"/>
<dbReference type="FunFam" id="1.25.40.10:FF:000351">
    <property type="entry name" value="Pentatricopeptide repeat-containing protein"/>
    <property type="match status" value="1"/>
</dbReference>
<dbReference type="InterPro" id="IPR046848">
    <property type="entry name" value="E_motif"/>
</dbReference>
<dbReference type="Pfam" id="PF13041">
    <property type="entry name" value="PPR_2"/>
    <property type="match status" value="3"/>
</dbReference>
<dbReference type="NCBIfam" id="TIGR00756">
    <property type="entry name" value="PPR"/>
    <property type="match status" value="5"/>
</dbReference>
<evidence type="ECO:0000313" key="4">
    <source>
        <dbReference type="Proteomes" id="UP001454036"/>
    </source>
</evidence>
<name>A0AAV3Q311_LITER</name>
<proteinExistence type="predicted"/>
<dbReference type="PANTHER" id="PTHR47926">
    <property type="entry name" value="PENTATRICOPEPTIDE REPEAT-CONTAINING PROTEIN"/>
    <property type="match status" value="1"/>
</dbReference>
<reference evidence="3 4" key="1">
    <citation type="submission" date="2024-01" db="EMBL/GenBank/DDBJ databases">
        <title>The complete chloroplast genome sequence of Lithospermum erythrorhizon: insights into the phylogenetic relationship among Boraginaceae species and the maternal lineages of purple gromwells.</title>
        <authorList>
            <person name="Okada T."/>
            <person name="Watanabe K."/>
        </authorList>
    </citation>
    <scope>NUCLEOTIDE SEQUENCE [LARGE SCALE GENOMIC DNA]</scope>
</reference>
<dbReference type="Pfam" id="PF01535">
    <property type="entry name" value="PPR"/>
    <property type="match status" value="5"/>
</dbReference>
<dbReference type="Proteomes" id="UP001454036">
    <property type="component" value="Unassembled WGS sequence"/>
</dbReference>
<accession>A0AAV3Q311</accession>
<dbReference type="InterPro" id="IPR002885">
    <property type="entry name" value="PPR_rpt"/>
</dbReference>
<feature type="repeat" description="PPR" evidence="2">
    <location>
        <begin position="170"/>
        <end position="204"/>
    </location>
</feature>
<sequence length="700" mass="77528">MYNSNSLVNLVRSCTFPKSFLIGKSIHGHIIKSGPYVDIYSMNHLVAMYLRLNHNDEAHKLFDEMPHRNIFTWVTLISSYAQMGASEMVLGCFRSMVFEGFVPNDFTIVSSLSSCTDMGALKHGKEIHGRVVKNGECSNSIVSNCLVNFYWKCGLFRLAELLFDTCVEPNVVTWGSMISCYCQSGENEEALSLFLRSLRAGVAVNEFVSTSVLGACAALKVSLIGMQVHCLTVKSGVRMDQFIQTALVNVYAKCGELELAYKAFGEVEDPNLFSWTALIGGYLQAGNTTHAVFLFSELLSSGLEPSEQTYATVLGAFAGATGTQVGRQLHSSIIKLGYNAFTFVSNALLDLYTKNNLPEEAYKIYKAMDEHDSVTWNSLIAGFLKSGRYEEAIGAFRNMLSLKYDPTLYTYSSVLSICGDFPAIEWGKQTHCCIVKPGFEFDVVVGSALIDMYAKCGRLDYSRKVFNRLSTKNLISWNTMLTGYAEHGLGNEALEIYNMMQRNGVKPNSITFIGVLLACGHVGLLEDGLYHFNSMTQYGITPETDHMACMVSLFARKGQTERAYNFIMSSPVMPDKVVWRSLLSGCRANKDLDMGKLAAEKILSIDPEDTSALIMLSNIYAGLKMWNETAAIRKMMDKKGLKKDTGYSWIELHNEIYSFTAGQSICIQGCNIFDILIGLTNQLAGAGYVPDSISSWVNVE</sequence>
<feature type="repeat" description="PPR" evidence="2">
    <location>
        <begin position="372"/>
        <end position="406"/>
    </location>
</feature>
<keyword evidence="4" id="KW-1185">Reference proteome</keyword>
<dbReference type="GO" id="GO:0003723">
    <property type="term" value="F:RNA binding"/>
    <property type="evidence" value="ECO:0007669"/>
    <property type="project" value="InterPro"/>
</dbReference>
<evidence type="ECO:0000256" key="1">
    <source>
        <dbReference type="ARBA" id="ARBA00022737"/>
    </source>
</evidence>
<dbReference type="FunFam" id="1.25.40.10:FF:000343">
    <property type="entry name" value="Pentatricopeptide repeat-containing protein At3g58590"/>
    <property type="match status" value="1"/>
</dbReference>
<evidence type="ECO:0000256" key="2">
    <source>
        <dbReference type="PROSITE-ProRule" id="PRU00708"/>
    </source>
</evidence>
<protein>
    <recommendedName>
        <fullName evidence="5">Pentatricopeptide repeat-containing protein</fullName>
    </recommendedName>
</protein>
<dbReference type="InterPro" id="IPR046960">
    <property type="entry name" value="PPR_At4g14850-like_plant"/>
</dbReference>
<dbReference type="PANTHER" id="PTHR47926:SF452">
    <property type="entry name" value="PENTATRICOPEPTIDE REPEAT-CONTAINING PROTEIN"/>
    <property type="match status" value="1"/>
</dbReference>
<dbReference type="InterPro" id="IPR011990">
    <property type="entry name" value="TPR-like_helical_dom_sf"/>
</dbReference>
<dbReference type="EMBL" id="BAABME010003342">
    <property type="protein sequence ID" value="GAA0158414.1"/>
    <property type="molecule type" value="Genomic_DNA"/>
</dbReference>
<dbReference type="PROSITE" id="PS51375">
    <property type="entry name" value="PPR"/>
    <property type="match status" value="5"/>
</dbReference>
<organism evidence="3 4">
    <name type="scientific">Lithospermum erythrorhizon</name>
    <name type="common">Purple gromwell</name>
    <name type="synonym">Lithospermum officinale var. erythrorhizon</name>
    <dbReference type="NCBI Taxonomy" id="34254"/>
    <lineage>
        <taxon>Eukaryota</taxon>
        <taxon>Viridiplantae</taxon>
        <taxon>Streptophyta</taxon>
        <taxon>Embryophyta</taxon>
        <taxon>Tracheophyta</taxon>
        <taxon>Spermatophyta</taxon>
        <taxon>Magnoliopsida</taxon>
        <taxon>eudicotyledons</taxon>
        <taxon>Gunneridae</taxon>
        <taxon>Pentapetalae</taxon>
        <taxon>asterids</taxon>
        <taxon>lamiids</taxon>
        <taxon>Boraginales</taxon>
        <taxon>Boraginaceae</taxon>
        <taxon>Boraginoideae</taxon>
        <taxon>Lithospermeae</taxon>
        <taxon>Lithospermum</taxon>
    </lineage>
</organism>
<dbReference type="FunFam" id="1.25.40.10:FF:000285">
    <property type="entry name" value="Pentatricopeptide repeat-containing protein, chloroplastic"/>
    <property type="match status" value="1"/>
</dbReference>
<evidence type="ECO:0000313" key="3">
    <source>
        <dbReference type="EMBL" id="GAA0158414.1"/>
    </source>
</evidence>
<feature type="repeat" description="PPR" evidence="2">
    <location>
        <begin position="69"/>
        <end position="103"/>
    </location>
</feature>
<comment type="caution">
    <text evidence="3">The sequence shown here is derived from an EMBL/GenBank/DDBJ whole genome shotgun (WGS) entry which is preliminary data.</text>
</comment>
<keyword evidence="1" id="KW-0677">Repeat</keyword>
<dbReference type="Pfam" id="PF20431">
    <property type="entry name" value="E_motif"/>
    <property type="match status" value="1"/>
</dbReference>
<dbReference type="Pfam" id="PF12854">
    <property type="entry name" value="PPR_1"/>
    <property type="match status" value="1"/>
</dbReference>
<feature type="repeat" description="PPR" evidence="2">
    <location>
        <begin position="271"/>
        <end position="305"/>
    </location>
</feature>
<dbReference type="GO" id="GO:0009451">
    <property type="term" value="P:RNA modification"/>
    <property type="evidence" value="ECO:0007669"/>
    <property type="project" value="InterPro"/>
</dbReference>
<evidence type="ECO:0008006" key="5">
    <source>
        <dbReference type="Google" id="ProtNLM"/>
    </source>
</evidence>
<feature type="repeat" description="PPR" evidence="2">
    <location>
        <begin position="473"/>
        <end position="507"/>
    </location>
</feature>
<dbReference type="FunFam" id="1.25.40.10:FF:000090">
    <property type="entry name" value="Pentatricopeptide repeat-containing protein, chloroplastic"/>
    <property type="match status" value="1"/>
</dbReference>
<dbReference type="Gene3D" id="1.25.40.10">
    <property type="entry name" value="Tetratricopeptide repeat domain"/>
    <property type="match status" value="6"/>
</dbReference>
<gene>
    <name evidence="3" type="ORF">LIER_15448</name>
</gene>
<dbReference type="SUPFAM" id="SSF48452">
    <property type="entry name" value="TPR-like"/>
    <property type="match status" value="1"/>
</dbReference>